<feature type="non-terminal residue" evidence="2">
    <location>
        <position position="1"/>
    </location>
</feature>
<evidence type="ECO:0000313" key="3">
    <source>
        <dbReference type="Proteomes" id="UP000789405"/>
    </source>
</evidence>
<reference evidence="2" key="1">
    <citation type="submission" date="2021-06" db="EMBL/GenBank/DDBJ databases">
        <authorList>
            <person name="Kallberg Y."/>
            <person name="Tangrot J."/>
            <person name="Rosling A."/>
        </authorList>
    </citation>
    <scope>NUCLEOTIDE SEQUENCE</scope>
    <source>
        <strain evidence="2">MA453B</strain>
    </source>
</reference>
<feature type="compositionally biased region" description="Polar residues" evidence="1">
    <location>
        <begin position="7"/>
        <end position="35"/>
    </location>
</feature>
<organism evidence="2 3">
    <name type="scientific">Dentiscutata erythropus</name>
    <dbReference type="NCBI Taxonomy" id="1348616"/>
    <lineage>
        <taxon>Eukaryota</taxon>
        <taxon>Fungi</taxon>
        <taxon>Fungi incertae sedis</taxon>
        <taxon>Mucoromycota</taxon>
        <taxon>Glomeromycotina</taxon>
        <taxon>Glomeromycetes</taxon>
        <taxon>Diversisporales</taxon>
        <taxon>Gigasporaceae</taxon>
        <taxon>Dentiscutata</taxon>
    </lineage>
</organism>
<gene>
    <name evidence="2" type="ORF">DERYTH_LOCUS26810</name>
</gene>
<feature type="non-terminal residue" evidence="2">
    <location>
        <position position="53"/>
    </location>
</feature>
<proteinExistence type="predicted"/>
<dbReference type="OrthoDB" id="2439723at2759"/>
<accession>A0A9N9KCS2</accession>
<name>A0A9N9KCS2_9GLOM</name>
<dbReference type="AlphaFoldDB" id="A0A9N9KCS2"/>
<evidence type="ECO:0000256" key="1">
    <source>
        <dbReference type="SAM" id="MobiDB-lite"/>
    </source>
</evidence>
<dbReference type="Proteomes" id="UP000789405">
    <property type="component" value="Unassembled WGS sequence"/>
</dbReference>
<dbReference type="EMBL" id="CAJVPY010058208">
    <property type="protein sequence ID" value="CAG8819620.1"/>
    <property type="molecule type" value="Genomic_DNA"/>
</dbReference>
<comment type="caution">
    <text evidence="2">The sequence shown here is derived from an EMBL/GenBank/DDBJ whole genome shotgun (WGS) entry which is preliminary data.</text>
</comment>
<keyword evidence="3" id="KW-1185">Reference proteome</keyword>
<feature type="region of interest" description="Disordered" evidence="1">
    <location>
        <begin position="1"/>
        <end position="53"/>
    </location>
</feature>
<evidence type="ECO:0000313" key="2">
    <source>
        <dbReference type="EMBL" id="CAG8819620.1"/>
    </source>
</evidence>
<protein>
    <submittedName>
        <fullName evidence="2">1067_t:CDS:1</fullName>
    </submittedName>
</protein>
<sequence>PPVSPVLSVTPQKPTLSINSRDITDSVNLEQAQSDTPEKIISPEQIENTSDNA</sequence>